<comment type="caution">
    <text evidence="9">The sequence shown here is derived from an EMBL/GenBank/DDBJ whole genome shotgun (WGS) entry which is preliminary data.</text>
</comment>
<name>A0A8H6WHV1_9AGAR</name>
<comment type="subcellular location">
    <subcellularLocation>
        <location evidence="1">Nucleus</location>
    </subcellularLocation>
</comment>
<dbReference type="GO" id="GO:0006401">
    <property type="term" value="P:RNA catabolic process"/>
    <property type="evidence" value="ECO:0007669"/>
    <property type="project" value="TreeGrafter"/>
</dbReference>
<dbReference type="AlphaFoldDB" id="A0A8H6WHV1"/>
<dbReference type="GO" id="GO:0032299">
    <property type="term" value="C:ribonuclease H2 complex"/>
    <property type="evidence" value="ECO:0007669"/>
    <property type="project" value="InterPro"/>
</dbReference>
<feature type="compositionally biased region" description="Polar residues" evidence="6">
    <location>
        <begin position="681"/>
        <end position="690"/>
    </location>
</feature>
<dbReference type="RefSeq" id="XP_037225491.1">
    <property type="nucleotide sequence ID" value="XM_037357581.1"/>
</dbReference>
<feature type="region of interest" description="Disordered" evidence="6">
    <location>
        <begin position="926"/>
        <end position="987"/>
    </location>
</feature>
<feature type="region of interest" description="Disordered" evidence="6">
    <location>
        <begin position="669"/>
        <end position="690"/>
    </location>
</feature>
<evidence type="ECO:0000256" key="1">
    <source>
        <dbReference type="ARBA" id="ARBA00004123"/>
    </source>
</evidence>
<feature type="region of interest" description="Disordered" evidence="6">
    <location>
        <begin position="507"/>
        <end position="568"/>
    </location>
</feature>
<feature type="compositionally biased region" description="Basic and acidic residues" evidence="6">
    <location>
        <begin position="546"/>
        <end position="558"/>
    </location>
</feature>
<feature type="compositionally biased region" description="Basic residues" evidence="6">
    <location>
        <begin position="948"/>
        <end position="958"/>
    </location>
</feature>
<keyword evidence="3" id="KW-0539">Nucleus</keyword>
<dbReference type="GeneID" id="59340097"/>
<evidence type="ECO:0000313" key="10">
    <source>
        <dbReference type="Proteomes" id="UP000636479"/>
    </source>
</evidence>
<feature type="region of interest" description="Disordered" evidence="6">
    <location>
        <begin position="828"/>
        <end position="901"/>
    </location>
</feature>
<evidence type="ECO:0000259" key="8">
    <source>
        <dbReference type="Pfam" id="PF17745"/>
    </source>
</evidence>
<feature type="compositionally biased region" description="Polar residues" evidence="6">
    <location>
        <begin position="510"/>
        <end position="526"/>
    </location>
</feature>
<dbReference type="EMBL" id="JACAZF010000001">
    <property type="protein sequence ID" value="KAF7315468.1"/>
    <property type="molecule type" value="Genomic_DNA"/>
</dbReference>
<keyword evidence="10" id="KW-1185">Reference proteome</keyword>
<evidence type="ECO:0000256" key="4">
    <source>
        <dbReference type="ARBA" id="ARBA00024778"/>
    </source>
</evidence>
<evidence type="ECO:0000259" key="7">
    <source>
        <dbReference type="Pfam" id="PF09468"/>
    </source>
</evidence>
<comment type="function">
    <text evidence="4">Non catalytic subunit of RNase H2, an endonuclease that specifically degrades the RNA of RNA:DNA hybrids. Participates in DNA replication, possibly by mediating the removal of lagging-strand Okazaki fragment RNA primers during DNA replication. Mediates the excision of single ribonucleotides from DNA:RNA duplexes.</text>
</comment>
<dbReference type="InterPro" id="IPR041195">
    <property type="entry name" value="Rnh202_N"/>
</dbReference>
<dbReference type="InterPro" id="IPR040456">
    <property type="entry name" value="RNase_H2_suB"/>
</dbReference>
<feature type="region of interest" description="Disordered" evidence="6">
    <location>
        <begin position="733"/>
        <end position="813"/>
    </location>
</feature>
<evidence type="ECO:0000256" key="6">
    <source>
        <dbReference type="SAM" id="MobiDB-lite"/>
    </source>
</evidence>
<proteinExistence type="predicted"/>
<dbReference type="Pfam" id="PF17745">
    <property type="entry name" value="Ydr279_N"/>
    <property type="match status" value="1"/>
</dbReference>
<dbReference type="Gene3D" id="1.10.20.120">
    <property type="match status" value="1"/>
</dbReference>
<dbReference type="CDD" id="cd09270">
    <property type="entry name" value="RNase_H2-B"/>
    <property type="match status" value="1"/>
</dbReference>
<feature type="region of interest" description="Disordered" evidence="6">
    <location>
        <begin position="406"/>
        <end position="464"/>
    </location>
</feature>
<evidence type="ECO:0000256" key="5">
    <source>
        <dbReference type="ARBA" id="ARBA00033464"/>
    </source>
</evidence>
<feature type="domain" description="Rnh202 triple barrel" evidence="8">
    <location>
        <begin position="7"/>
        <end position="73"/>
    </location>
</feature>
<feature type="region of interest" description="Disordered" evidence="6">
    <location>
        <begin position="696"/>
        <end position="715"/>
    </location>
</feature>
<dbReference type="PANTHER" id="PTHR13383:SF11">
    <property type="entry name" value="RIBONUCLEASE H2 SUBUNIT B"/>
    <property type="match status" value="1"/>
</dbReference>
<dbReference type="PANTHER" id="PTHR13383">
    <property type="entry name" value="RIBONUCLEASE H2 SUBUNIT B"/>
    <property type="match status" value="1"/>
</dbReference>
<dbReference type="Gene3D" id="2.20.25.530">
    <property type="match status" value="1"/>
</dbReference>
<dbReference type="Pfam" id="PF09468">
    <property type="entry name" value="RNase_H2-Ydr279"/>
    <property type="match status" value="1"/>
</dbReference>
<dbReference type="InterPro" id="IPR019024">
    <property type="entry name" value="RNase_H2_suB_wHTH"/>
</dbReference>
<evidence type="ECO:0000256" key="2">
    <source>
        <dbReference type="ARBA" id="ARBA00019062"/>
    </source>
</evidence>
<organism evidence="9 10">
    <name type="scientific">Mycena indigotica</name>
    <dbReference type="NCBI Taxonomy" id="2126181"/>
    <lineage>
        <taxon>Eukaryota</taxon>
        <taxon>Fungi</taxon>
        <taxon>Dikarya</taxon>
        <taxon>Basidiomycota</taxon>
        <taxon>Agaricomycotina</taxon>
        <taxon>Agaricomycetes</taxon>
        <taxon>Agaricomycetidae</taxon>
        <taxon>Agaricales</taxon>
        <taxon>Marasmiineae</taxon>
        <taxon>Mycenaceae</taxon>
        <taxon>Mycena</taxon>
    </lineage>
</organism>
<accession>A0A8H6WHV1</accession>
<gene>
    <name evidence="9" type="ORF">MIND_00061800</name>
</gene>
<protein>
    <recommendedName>
        <fullName evidence="2">Ribonuclease H2 subunit B</fullName>
    </recommendedName>
    <alternativeName>
        <fullName evidence="5">Ribonuclease HI subunit B</fullName>
    </alternativeName>
</protein>
<feature type="domain" description="Ribonuclease H2 subunit B wHTH" evidence="7">
    <location>
        <begin position="76"/>
        <end position="224"/>
    </location>
</feature>
<evidence type="ECO:0000256" key="3">
    <source>
        <dbReference type="ARBA" id="ARBA00023242"/>
    </source>
</evidence>
<feature type="region of interest" description="Disordered" evidence="6">
    <location>
        <begin position="248"/>
        <end position="280"/>
    </location>
</feature>
<feature type="compositionally biased region" description="Pro residues" evidence="6">
    <location>
        <begin position="765"/>
        <end position="778"/>
    </location>
</feature>
<feature type="compositionally biased region" description="Polar residues" evidence="6">
    <location>
        <begin position="367"/>
        <end position="383"/>
    </location>
</feature>
<evidence type="ECO:0000313" key="9">
    <source>
        <dbReference type="EMBL" id="KAF7315468.1"/>
    </source>
</evidence>
<dbReference type="OrthoDB" id="29098at2759"/>
<reference evidence="9" key="1">
    <citation type="submission" date="2020-05" db="EMBL/GenBank/DDBJ databases">
        <title>Mycena genomes resolve the evolution of fungal bioluminescence.</title>
        <authorList>
            <person name="Tsai I.J."/>
        </authorList>
    </citation>
    <scope>NUCLEOTIDE SEQUENCE</scope>
    <source>
        <strain evidence="9">171206Taipei</strain>
    </source>
</reference>
<sequence length="987" mass="109748">MATHLAVLPDALPLEETRFLRLLHPRTELPTLFLAHPDSILEVQSVSPTNERSWFIDQTIVSDGKLLLFTPVDLAFLLIPVLQSVYSENFPGMFRPADEIFEDAATILEQPADTSNSISREDMTYFTSIKGCTRALRCVCDVQEISEDIVVYRYSREKVVQYVRNKVERLSRPEITEISRTLIRNLAKDGLLEDGREELLKLGRIRAACDLVCQYLPSNLRTLLLASYDFSALEAHVRSLEEERASLVVQKPSKSKAAPTPVEKKRKDTSQGVEKLKKAKTTGMAKLSTFFSKKETKRVQRMEAASLAINPSYVDRAVQTDLHLDSLVKSAPATPPKDDSNSVVQHRVSGPTRSPNSRKHHQLPYSRPSTQNHNSSPRVSSLPETLPSYPTVIPREFRGASLSERPRVSLSFSDNTPESSSSAETSFRSETRSGSSRARRSLPSSDTPHTPSPPSSPGWISWASSPPKPIPALHGPLSLPYARCPSGAEGTIVEGEDLSRMIWGLGLEDSQPTNTPNIPQKSTSFAPRSRPQRDAQYQRSISFARQSHERDVSRESVESRVGAFSQHPDSWRDSLGLGDDILDEFEDDFRVYDGQRGLGLDWQETLKHRQSTAKAKIDSLKPSAAVFVPASQQVTSQFPRIFVEPRHTVLPSPRLSAFEIAQQYRANKRPQDFLPTPPSSSSPEWISQQQQQHYIDPFPPLDLHTLVSPPQSQSNFELSQELRKFVFERMQNPNDTRSVELPREQFNPSRIPQTRRPSIDASPSLPGPPPNSPLPPIPSYANHSRVHFGITPASPTSPDTLAPLRQSSKHPRSIPFARLLQRRLSAVPEEETTPYEMHSPPPSPPTKHSTAIPMRAPRVPSSSQTEGFRSRTRSSSGGRIGLPSPALSAIGSPAMPADDKSSHWRLPAQTYAGRVKTSVNMNNNSINHWDGSTGRENSNLWEKENTKSKKTRGGHGGKKTQGASDWETTSAEPSPWLAASVAPEAWL</sequence>
<feature type="compositionally biased region" description="Low complexity" evidence="6">
    <location>
        <begin position="418"/>
        <end position="428"/>
    </location>
</feature>
<feature type="compositionally biased region" description="Polar residues" evidence="6">
    <location>
        <begin position="746"/>
        <end position="756"/>
    </location>
</feature>
<feature type="region of interest" description="Disordered" evidence="6">
    <location>
        <begin position="329"/>
        <end position="390"/>
    </location>
</feature>
<dbReference type="GO" id="GO:0005654">
    <property type="term" value="C:nucleoplasm"/>
    <property type="evidence" value="ECO:0007669"/>
    <property type="project" value="TreeGrafter"/>
</dbReference>
<dbReference type="Proteomes" id="UP000636479">
    <property type="component" value="Unassembled WGS sequence"/>
</dbReference>
<feature type="compositionally biased region" description="Polar residues" evidence="6">
    <location>
        <begin position="535"/>
        <end position="545"/>
    </location>
</feature>